<name>A0A1L7XNK5_9HELO</name>
<evidence type="ECO:0000313" key="3">
    <source>
        <dbReference type="EMBL" id="CZR66608.1"/>
    </source>
</evidence>
<feature type="domain" description="2EXR" evidence="2">
    <location>
        <begin position="71"/>
        <end position="147"/>
    </location>
</feature>
<evidence type="ECO:0000259" key="2">
    <source>
        <dbReference type="Pfam" id="PF20150"/>
    </source>
</evidence>
<dbReference type="OrthoDB" id="3550357at2759"/>
<evidence type="ECO:0000256" key="1">
    <source>
        <dbReference type="SAM" id="MobiDB-lite"/>
    </source>
</evidence>
<keyword evidence="4" id="KW-1185">Reference proteome</keyword>
<evidence type="ECO:0000313" key="4">
    <source>
        <dbReference type="Proteomes" id="UP000184330"/>
    </source>
</evidence>
<proteinExistence type="predicted"/>
<sequence>MAAMTNAQTLVPLSECARRHLEFLEPRDVRSSAVSRDGGSFEQATVARVASSSSSSSLKDQDADDETNPSFIPFERLPTELKNQIWKFFIQQTPRIVRLAPHSNPPVPLRQINSKLRDEYEDHGFVTIKQKRTNGLVDIIFHPDVDLLYYLPSGPYLNALGNIENALVASGVMDRIKFLAFDVFDTSPILALLKNHALSALELVIVNFSDDGSLHRQQSKTTWHPIGQMKASWSMFYDEGEEMKSIRLGDLPKLFQEEYVKNSGRSIPQVVMVERKRAT</sequence>
<accession>A0A1L7XNK5</accession>
<dbReference type="Proteomes" id="UP000184330">
    <property type="component" value="Unassembled WGS sequence"/>
</dbReference>
<dbReference type="InterPro" id="IPR045518">
    <property type="entry name" value="2EXR"/>
</dbReference>
<dbReference type="EMBL" id="FJOG01000038">
    <property type="protein sequence ID" value="CZR66608.1"/>
    <property type="molecule type" value="Genomic_DNA"/>
</dbReference>
<dbReference type="AlphaFoldDB" id="A0A1L7XNK5"/>
<reference evidence="3 4" key="1">
    <citation type="submission" date="2016-03" db="EMBL/GenBank/DDBJ databases">
        <authorList>
            <person name="Ploux O."/>
        </authorList>
    </citation>
    <scope>NUCLEOTIDE SEQUENCE [LARGE SCALE GENOMIC DNA]</scope>
    <source>
        <strain evidence="3 4">UAMH 11012</strain>
    </source>
</reference>
<organism evidence="3 4">
    <name type="scientific">Phialocephala subalpina</name>
    <dbReference type="NCBI Taxonomy" id="576137"/>
    <lineage>
        <taxon>Eukaryota</taxon>
        <taxon>Fungi</taxon>
        <taxon>Dikarya</taxon>
        <taxon>Ascomycota</taxon>
        <taxon>Pezizomycotina</taxon>
        <taxon>Leotiomycetes</taxon>
        <taxon>Helotiales</taxon>
        <taxon>Mollisiaceae</taxon>
        <taxon>Phialocephala</taxon>
        <taxon>Phialocephala fortinii species complex</taxon>
    </lineage>
</organism>
<gene>
    <name evidence="3" type="ORF">PAC_16509</name>
</gene>
<feature type="region of interest" description="Disordered" evidence="1">
    <location>
        <begin position="52"/>
        <end position="71"/>
    </location>
</feature>
<dbReference type="Pfam" id="PF20150">
    <property type="entry name" value="2EXR"/>
    <property type="match status" value="1"/>
</dbReference>
<protein>
    <recommendedName>
        <fullName evidence="2">2EXR domain-containing protein</fullName>
    </recommendedName>
</protein>